<dbReference type="InterPro" id="IPR017073">
    <property type="entry name" value="HGS/VPS27"/>
</dbReference>
<dbReference type="GO" id="GO:0008270">
    <property type="term" value="F:zinc ion binding"/>
    <property type="evidence" value="ECO:0007669"/>
    <property type="project" value="UniProtKB-KW"/>
</dbReference>
<feature type="compositionally biased region" description="Polar residues" evidence="12">
    <location>
        <begin position="520"/>
        <end position="534"/>
    </location>
</feature>
<dbReference type="Gene3D" id="3.30.40.10">
    <property type="entry name" value="Zinc/RING finger domain, C3HC4 (zinc finger)"/>
    <property type="match status" value="1"/>
</dbReference>
<feature type="region of interest" description="Disordered" evidence="12">
    <location>
        <begin position="462"/>
        <end position="552"/>
    </location>
</feature>
<dbReference type="Pfam" id="PF00790">
    <property type="entry name" value="VHS"/>
    <property type="match status" value="1"/>
</dbReference>
<feature type="compositionally biased region" description="Polar residues" evidence="12">
    <location>
        <begin position="496"/>
        <end position="511"/>
    </location>
</feature>
<gene>
    <name evidence="15" type="primary">VPS27_1</name>
    <name evidence="15" type="ORF">VNI00_012167</name>
</gene>
<evidence type="ECO:0000256" key="12">
    <source>
        <dbReference type="SAM" id="MobiDB-lite"/>
    </source>
</evidence>
<dbReference type="EMBL" id="JAYKXP010000055">
    <property type="protein sequence ID" value="KAK7034760.1"/>
    <property type="molecule type" value="Genomic_DNA"/>
</dbReference>
<feature type="region of interest" description="Disordered" evidence="12">
    <location>
        <begin position="276"/>
        <end position="314"/>
    </location>
</feature>
<dbReference type="GO" id="GO:0005769">
    <property type="term" value="C:early endosome"/>
    <property type="evidence" value="ECO:0007669"/>
    <property type="project" value="TreeGrafter"/>
</dbReference>
<dbReference type="CDD" id="cd21385">
    <property type="entry name" value="GAT_Vps27"/>
    <property type="match status" value="1"/>
</dbReference>
<organism evidence="15 16">
    <name type="scientific">Paramarasmius palmivorus</name>
    <dbReference type="NCBI Taxonomy" id="297713"/>
    <lineage>
        <taxon>Eukaryota</taxon>
        <taxon>Fungi</taxon>
        <taxon>Dikarya</taxon>
        <taxon>Basidiomycota</taxon>
        <taxon>Agaricomycotina</taxon>
        <taxon>Agaricomycetes</taxon>
        <taxon>Agaricomycetidae</taxon>
        <taxon>Agaricales</taxon>
        <taxon>Marasmiineae</taxon>
        <taxon>Marasmiaceae</taxon>
        <taxon>Paramarasmius</taxon>
    </lineage>
</organism>
<dbReference type="CDD" id="cd16979">
    <property type="entry name" value="VHS_Vps27"/>
    <property type="match status" value="1"/>
</dbReference>
<comment type="subunit">
    <text evidence="10">Component of the ESCRT-0 complex composed of HSE1 and VPS27.</text>
</comment>
<evidence type="ECO:0000256" key="10">
    <source>
        <dbReference type="PIRNR" id="PIRNR036956"/>
    </source>
</evidence>
<keyword evidence="4" id="KW-0479">Metal-binding</keyword>
<dbReference type="InterPro" id="IPR013083">
    <property type="entry name" value="Znf_RING/FYVE/PHD"/>
</dbReference>
<evidence type="ECO:0000256" key="4">
    <source>
        <dbReference type="ARBA" id="ARBA00022723"/>
    </source>
</evidence>
<feature type="compositionally biased region" description="Low complexity" evidence="12">
    <location>
        <begin position="462"/>
        <end position="481"/>
    </location>
</feature>
<feature type="compositionally biased region" description="Pro residues" evidence="12">
    <location>
        <begin position="579"/>
        <end position="590"/>
    </location>
</feature>
<feature type="domain" description="FYVE-type" evidence="13">
    <location>
        <begin position="171"/>
        <end position="231"/>
    </location>
</feature>
<feature type="region of interest" description="Disordered" evidence="12">
    <location>
        <begin position="565"/>
        <end position="720"/>
    </location>
</feature>
<dbReference type="PROSITE" id="PS50179">
    <property type="entry name" value="VHS"/>
    <property type="match status" value="1"/>
</dbReference>
<evidence type="ECO:0000259" key="13">
    <source>
        <dbReference type="PROSITE" id="PS50178"/>
    </source>
</evidence>
<dbReference type="GO" id="GO:0035091">
    <property type="term" value="F:phosphatidylinositol binding"/>
    <property type="evidence" value="ECO:0007669"/>
    <property type="project" value="InterPro"/>
</dbReference>
<dbReference type="InterPro" id="IPR008942">
    <property type="entry name" value="ENTH_VHS"/>
</dbReference>
<accession>A0AAW0C7X3</accession>
<dbReference type="InterPro" id="IPR017455">
    <property type="entry name" value="Znf_FYVE-rel"/>
</dbReference>
<dbReference type="InterPro" id="IPR003903">
    <property type="entry name" value="UIM_dom"/>
</dbReference>
<dbReference type="Proteomes" id="UP001383192">
    <property type="component" value="Unassembled WGS sequence"/>
</dbReference>
<evidence type="ECO:0000259" key="14">
    <source>
        <dbReference type="PROSITE" id="PS50179"/>
    </source>
</evidence>
<dbReference type="Gene3D" id="1.20.5.1940">
    <property type="match status" value="1"/>
</dbReference>
<dbReference type="SMART" id="SM00064">
    <property type="entry name" value="FYVE"/>
    <property type="match status" value="1"/>
</dbReference>
<dbReference type="CDD" id="cd15735">
    <property type="entry name" value="FYVE_spVPS27p_like"/>
    <property type="match status" value="1"/>
</dbReference>
<evidence type="ECO:0000313" key="15">
    <source>
        <dbReference type="EMBL" id="KAK7034760.1"/>
    </source>
</evidence>
<sequence length="732" mass="80896">MSFSSWLWGTSQLDDAIDKATSELRPGGSEDIALNLEICDQIRSKSAPAKEAMRSLKRRLNHKNPNVQLLALKLTDTCVKNGGDHFLAEIGSREFIDNLVSILKMPALNQEVKTTILRFIQNWSVAFEGKPSLSYVGTVYKTLKSEGFDFPPKDYTAASSVMVDTSTAPEWIDSEVCLRCRTPFTFTNRKHHCRNCGQVFDQQCSSKSLPLPHFGITQEVRVCDGCYNKLSKRAEKPNKGHRHSSSMHGSRHRSAQEFADAELQRAIQLSLQEVGAAGGHGRPGWVPSQPTGYSEPPLVDRSSRPQGRNEEEDDPDLRAAIEASLQEANAPKASAPIAVETPRSEEPPFSYNGPGYSQSYPPAVAPHPSLPKIPKYDMEPLEEDVILTFSQTVDQVQAQGGRDMSRYPAVTELYEKANSLRPKLALSLDDAGRKEQILSEMHDKLSQAVKLYDQILSQQVAQPRWRAPQAPQAPQAPYQQPTHTGHTAVNGHSHWHQNGYQEPTSGQMTPQPSYPARDAQTPTPQSQPWYHNNAQPQPQPQPQYATQQQHDHVPVSQLQYAQYAPQQPPAAPYHTVSPPHSPVVTSPPPASFAIPHAQPPQSQPVSHSPTLSRQNTISYSQHNSMSPSSPNLSRSHTISHPPTHQQPQQPYYPSQTSAQQQQQESYSQPQKQPQPQYLPSSPPPAPSVTSLAQFPVAPTSAPQSFSMYGPTVGLPSGVAQTEERKEALLIDL</sequence>
<keyword evidence="5" id="KW-0677">Repeat</keyword>
<evidence type="ECO:0000256" key="7">
    <source>
        <dbReference type="ARBA" id="ARBA00022771"/>
    </source>
</evidence>
<dbReference type="InterPro" id="IPR011011">
    <property type="entry name" value="Znf_FYVE_PHD"/>
</dbReference>
<dbReference type="GO" id="GO:0032456">
    <property type="term" value="P:endocytic recycling"/>
    <property type="evidence" value="ECO:0007669"/>
    <property type="project" value="TreeGrafter"/>
</dbReference>
<evidence type="ECO:0000256" key="8">
    <source>
        <dbReference type="ARBA" id="ARBA00022833"/>
    </source>
</evidence>
<dbReference type="PANTHER" id="PTHR46275">
    <property type="entry name" value="HEPATOCYTE GROWTH FACTOR-REGULATED TYROSINE KINASE SUBSTRATE"/>
    <property type="match status" value="1"/>
</dbReference>
<dbReference type="PIRSF" id="PIRSF036956">
    <property type="entry name" value="Hrs_Vps27"/>
    <property type="match status" value="1"/>
</dbReference>
<evidence type="ECO:0000256" key="11">
    <source>
        <dbReference type="PROSITE-ProRule" id="PRU00091"/>
    </source>
</evidence>
<comment type="function">
    <text evidence="10">Component of the ESCRT-0 complex which is the sorting receptor for ubiquitinated cargo proteins at the multivesicular body (MVB) and recruits ESCRT-I to the MVB outer membrane.</text>
</comment>
<feature type="compositionally biased region" description="Low complexity" evidence="12">
    <location>
        <begin position="623"/>
        <end position="679"/>
    </location>
</feature>
<evidence type="ECO:0000256" key="5">
    <source>
        <dbReference type="ARBA" id="ARBA00022737"/>
    </source>
</evidence>
<reference evidence="15 16" key="1">
    <citation type="submission" date="2024-01" db="EMBL/GenBank/DDBJ databases">
        <title>A draft genome for a cacao thread blight-causing isolate of Paramarasmius palmivorus.</title>
        <authorList>
            <person name="Baruah I.K."/>
            <person name="Bukari Y."/>
            <person name="Amoako-Attah I."/>
            <person name="Meinhardt L.W."/>
            <person name="Bailey B.A."/>
            <person name="Cohen S.P."/>
        </authorList>
    </citation>
    <scope>NUCLEOTIDE SEQUENCE [LARGE SCALE GENOMIC DNA]</scope>
    <source>
        <strain evidence="15 16">GH-12</strain>
    </source>
</reference>
<dbReference type="GO" id="GO:0043130">
    <property type="term" value="F:ubiquitin binding"/>
    <property type="evidence" value="ECO:0007669"/>
    <property type="project" value="InterPro"/>
</dbReference>
<protein>
    <recommendedName>
        <fullName evidence="3 10">Vacuolar protein sorting-associated protein 27</fullName>
    </recommendedName>
</protein>
<comment type="similarity">
    <text evidence="2 10">Belongs to the VPS27 family.</text>
</comment>
<evidence type="ECO:0000256" key="1">
    <source>
        <dbReference type="ARBA" id="ARBA00004125"/>
    </source>
</evidence>
<dbReference type="SUPFAM" id="SSF48464">
    <property type="entry name" value="ENTH/VHS domain"/>
    <property type="match status" value="1"/>
</dbReference>
<evidence type="ECO:0000313" key="16">
    <source>
        <dbReference type="Proteomes" id="UP001383192"/>
    </source>
</evidence>
<feature type="compositionally biased region" description="Basic residues" evidence="12">
    <location>
        <begin position="239"/>
        <end position="253"/>
    </location>
</feature>
<keyword evidence="8" id="KW-0862">Zinc</keyword>
<dbReference type="Gene3D" id="1.25.40.90">
    <property type="match status" value="1"/>
</dbReference>
<keyword evidence="9 10" id="KW-0472">Membrane</keyword>
<keyword evidence="6 10" id="KW-0967">Endosome</keyword>
<dbReference type="PROSITE" id="PS50178">
    <property type="entry name" value="ZF_FYVE"/>
    <property type="match status" value="1"/>
</dbReference>
<comment type="caution">
    <text evidence="15">The sequence shown here is derived from an EMBL/GenBank/DDBJ whole genome shotgun (WGS) entry which is preliminary data.</text>
</comment>
<dbReference type="InterPro" id="IPR002014">
    <property type="entry name" value="VHS_dom"/>
</dbReference>
<dbReference type="Gene3D" id="6.10.140.100">
    <property type="match status" value="1"/>
</dbReference>
<feature type="domain" description="VHS" evidence="14">
    <location>
        <begin position="29"/>
        <end position="151"/>
    </location>
</feature>
<feature type="region of interest" description="Disordered" evidence="12">
    <location>
        <begin position="326"/>
        <end position="353"/>
    </location>
</feature>
<dbReference type="GO" id="GO:0010008">
    <property type="term" value="C:endosome membrane"/>
    <property type="evidence" value="ECO:0007669"/>
    <property type="project" value="UniProtKB-SubCell"/>
</dbReference>
<dbReference type="InterPro" id="IPR000306">
    <property type="entry name" value="Znf_FYVE"/>
</dbReference>
<dbReference type="GO" id="GO:0007034">
    <property type="term" value="P:vacuolar transport"/>
    <property type="evidence" value="ECO:0007669"/>
    <property type="project" value="UniProtKB-ARBA"/>
</dbReference>
<dbReference type="GO" id="GO:0031623">
    <property type="term" value="P:receptor internalization"/>
    <property type="evidence" value="ECO:0007669"/>
    <property type="project" value="TreeGrafter"/>
</dbReference>
<dbReference type="Pfam" id="PF01363">
    <property type="entry name" value="FYVE"/>
    <property type="match status" value="1"/>
</dbReference>
<evidence type="ECO:0000256" key="9">
    <source>
        <dbReference type="ARBA" id="ARBA00023136"/>
    </source>
</evidence>
<evidence type="ECO:0000256" key="6">
    <source>
        <dbReference type="ARBA" id="ARBA00022753"/>
    </source>
</evidence>
<dbReference type="SMART" id="SM00288">
    <property type="entry name" value="VHS"/>
    <property type="match status" value="1"/>
</dbReference>
<dbReference type="Pfam" id="PF02809">
    <property type="entry name" value="UIM"/>
    <property type="match status" value="2"/>
</dbReference>
<name>A0AAW0C7X3_9AGAR</name>
<dbReference type="SUPFAM" id="SSF57903">
    <property type="entry name" value="FYVE/PHD zinc finger"/>
    <property type="match status" value="1"/>
</dbReference>
<dbReference type="PROSITE" id="PS50330">
    <property type="entry name" value="UIM"/>
    <property type="match status" value="2"/>
</dbReference>
<comment type="subcellular location">
    <subcellularLocation>
        <location evidence="1 10">Endosome membrane</location>
        <topology evidence="1 10">Peripheral membrane protein</topology>
        <orientation evidence="1 10">Cytoplasmic side</orientation>
    </subcellularLocation>
</comment>
<dbReference type="SMART" id="SM00726">
    <property type="entry name" value="UIM"/>
    <property type="match status" value="2"/>
</dbReference>
<dbReference type="AlphaFoldDB" id="A0AAW0C7X3"/>
<evidence type="ECO:0000256" key="3">
    <source>
        <dbReference type="ARBA" id="ARBA00017753"/>
    </source>
</evidence>
<proteinExistence type="inferred from homology"/>
<keyword evidence="7 11" id="KW-0863">Zinc-finger</keyword>
<dbReference type="PANTHER" id="PTHR46275:SF1">
    <property type="entry name" value="HEPATOCYTE GROWTH FACTOR-REGULATED TYROSINE KINASE SUBSTRATE"/>
    <property type="match status" value="1"/>
</dbReference>
<keyword evidence="16" id="KW-1185">Reference proteome</keyword>
<feature type="compositionally biased region" description="Polar residues" evidence="12">
    <location>
        <begin position="610"/>
        <end position="622"/>
    </location>
</feature>
<feature type="region of interest" description="Disordered" evidence="12">
    <location>
        <begin position="234"/>
        <end position="257"/>
    </location>
</feature>
<evidence type="ECO:0000256" key="2">
    <source>
        <dbReference type="ARBA" id="ARBA00008597"/>
    </source>
</evidence>
<dbReference type="FunFam" id="3.30.40.10:FF:000161">
    <property type="entry name" value="Vacuolar protein sorting-associated protein 27"/>
    <property type="match status" value="1"/>
</dbReference>